<dbReference type="InterPro" id="IPR052017">
    <property type="entry name" value="TSUP"/>
</dbReference>
<keyword evidence="6 8" id="KW-1133">Transmembrane helix</keyword>
<dbReference type="EMBL" id="JAPMOU010000052">
    <property type="protein sequence ID" value="MDE1465129.1"/>
    <property type="molecule type" value="Genomic_DNA"/>
</dbReference>
<keyword evidence="3" id="KW-0813">Transport</keyword>
<evidence type="ECO:0000313" key="10">
    <source>
        <dbReference type="Proteomes" id="UP001528823"/>
    </source>
</evidence>
<proteinExistence type="inferred from homology"/>
<comment type="caution">
    <text evidence="9">The sequence shown here is derived from an EMBL/GenBank/DDBJ whole genome shotgun (WGS) entry which is preliminary data.</text>
</comment>
<organism evidence="9 10">
    <name type="scientific">Spartinivicinus poritis</name>
    <dbReference type="NCBI Taxonomy" id="2994640"/>
    <lineage>
        <taxon>Bacteria</taxon>
        <taxon>Pseudomonadati</taxon>
        <taxon>Pseudomonadota</taxon>
        <taxon>Gammaproteobacteria</taxon>
        <taxon>Oceanospirillales</taxon>
        <taxon>Zooshikellaceae</taxon>
        <taxon>Spartinivicinus</taxon>
    </lineage>
</organism>
<dbReference type="InterPro" id="IPR002781">
    <property type="entry name" value="TM_pro_TauE-like"/>
</dbReference>
<feature type="transmembrane region" description="Helical" evidence="8">
    <location>
        <begin position="187"/>
        <end position="213"/>
    </location>
</feature>
<dbReference type="RefSeq" id="WP_274691440.1">
    <property type="nucleotide sequence ID" value="NZ_JAPMOU010000052.1"/>
</dbReference>
<dbReference type="Proteomes" id="UP001528823">
    <property type="component" value="Unassembled WGS sequence"/>
</dbReference>
<protein>
    <recommendedName>
        <fullName evidence="8">Probable membrane transporter protein</fullName>
    </recommendedName>
</protein>
<feature type="transmembrane region" description="Helical" evidence="8">
    <location>
        <begin position="102"/>
        <end position="120"/>
    </location>
</feature>
<evidence type="ECO:0000256" key="4">
    <source>
        <dbReference type="ARBA" id="ARBA00022475"/>
    </source>
</evidence>
<gene>
    <name evidence="9" type="ORF">ORQ98_24510</name>
</gene>
<keyword evidence="5 8" id="KW-0812">Transmembrane</keyword>
<feature type="transmembrane region" description="Helical" evidence="8">
    <location>
        <begin position="50"/>
        <end position="69"/>
    </location>
</feature>
<evidence type="ECO:0000256" key="2">
    <source>
        <dbReference type="ARBA" id="ARBA00009142"/>
    </source>
</evidence>
<evidence type="ECO:0000256" key="5">
    <source>
        <dbReference type="ARBA" id="ARBA00022692"/>
    </source>
</evidence>
<feature type="transmembrane region" description="Helical" evidence="8">
    <location>
        <begin position="225"/>
        <end position="243"/>
    </location>
</feature>
<evidence type="ECO:0000313" key="9">
    <source>
        <dbReference type="EMBL" id="MDE1465129.1"/>
    </source>
</evidence>
<evidence type="ECO:0000256" key="3">
    <source>
        <dbReference type="ARBA" id="ARBA00022448"/>
    </source>
</evidence>
<comment type="subcellular location">
    <subcellularLocation>
        <location evidence="1 8">Cell membrane</location>
        <topology evidence="1 8">Multi-pass membrane protein</topology>
    </subcellularLocation>
</comment>
<comment type="similarity">
    <text evidence="2 8">Belongs to the 4-toluene sulfonate uptake permease (TSUP) (TC 2.A.102) family.</text>
</comment>
<evidence type="ECO:0000256" key="6">
    <source>
        <dbReference type="ARBA" id="ARBA00022989"/>
    </source>
</evidence>
<keyword evidence="7 8" id="KW-0472">Membrane</keyword>
<evidence type="ECO:0000256" key="8">
    <source>
        <dbReference type="RuleBase" id="RU363041"/>
    </source>
</evidence>
<dbReference type="PANTHER" id="PTHR30269:SF37">
    <property type="entry name" value="MEMBRANE TRANSPORTER PROTEIN"/>
    <property type="match status" value="1"/>
</dbReference>
<evidence type="ECO:0000256" key="1">
    <source>
        <dbReference type="ARBA" id="ARBA00004651"/>
    </source>
</evidence>
<dbReference type="Pfam" id="PF01925">
    <property type="entry name" value="TauE"/>
    <property type="match status" value="1"/>
</dbReference>
<feature type="transmembrane region" description="Helical" evidence="8">
    <location>
        <begin position="76"/>
        <end position="96"/>
    </location>
</feature>
<keyword evidence="4 8" id="KW-1003">Cell membrane</keyword>
<name>A0ABT5UFH0_9GAMM</name>
<feature type="transmembrane region" description="Helical" evidence="8">
    <location>
        <begin position="132"/>
        <end position="158"/>
    </location>
</feature>
<keyword evidence="10" id="KW-1185">Reference proteome</keyword>
<dbReference type="PANTHER" id="PTHR30269">
    <property type="entry name" value="TRANSMEMBRANE PROTEIN YFCA"/>
    <property type="match status" value="1"/>
</dbReference>
<feature type="transmembrane region" description="Helical" evidence="8">
    <location>
        <begin position="12"/>
        <end position="38"/>
    </location>
</feature>
<sequence>MEVIDLSITTVVLLSLVAFVASLTSTVTGMGGGMLLFAAMNTVIPLRPLVALHGIVQFGNNLIRIYFLLTSIRWRIVIPFCIGALFGTIACVIVVEQLVNESIPLFILLVLITYTVFKPNKLPNLVIKDSNFLYVGVATGIIGILVGAIDPLLAVFFVRDDFSKEEVVANKSAMQCFTHLLKIPAYMYLGFSFLDHLEIILLLLAACAAGNYLGIKLLQKINKQFFFILLKLVLLIAGIRLGYQLLTLIN</sequence>
<reference evidence="9 10" key="1">
    <citation type="submission" date="2022-11" db="EMBL/GenBank/DDBJ databases">
        <title>Spartinivicinus poritis sp. nov., isolated from scleractinian coral Porites lutea.</title>
        <authorList>
            <person name="Zhang G."/>
            <person name="Cai L."/>
            <person name="Wei Q."/>
        </authorList>
    </citation>
    <scope>NUCLEOTIDE SEQUENCE [LARGE SCALE GENOMIC DNA]</scope>
    <source>
        <strain evidence="9 10">A2-2</strain>
    </source>
</reference>
<accession>A0ABT5UFH0</accession>
<evidence type="ECO:0000256" key="7">
    <source>
        <dbReference type="ARBA" id="ARBA00023136"/>
    </source>
</evidence>